<keyword evidence="6" id="KW-1185">Reference proteome</keyword>
<dbReference type="GO" id="GO:0006355">
    <property type="term" value="P:regulation of DNA-templated transcription"/>
    <property type="evidence" value="ECO:0007669"/>
    <property type="project" value="InterPro"/>
</dbReference>
<feature type="domain" description="HTH luxR-type" evidence="4">
    <location>
        <begin position="123"/>
        <end position="188"/>
    </location>
</feature>
<dbReference type="Pfam" id="PF00196">
    <property type="entry name" value="GerE"/>
    <property type="match status" value="1"/>
</dbReference>
<organism evidence="5 6">
    <name type="scientific">Micromonospora siamensis</name>
    <dbReference type="NCBI Taxonomy" id="299152"/>
    <lineage>
        <taxon>Bacteria</taxon>
        <taxon>Bacillati</taxon>
        <taxon>Actinomycetota</taxon>
        <taxon>Actinomycetes</taxon>
        <taxon>Micromonosporales</taxon>
        <taxon>Micromonosporaceae</taxon>
        <taxon>Micromonospora</taxon>
    </lineage>
</organism>
<dbReference type="SUPFAM" id="SSF46894">
    <property type="entry name" value="C-terminal effector domain of the bipartite response regulators"/>
    <property type="match status" value="1"/>
</dbReference>
<evidence type="ECO:0000313" key="6">
    <source>
        <dbReference type="Proteomes" id="UP000198210"/>
    </source>
</evidence>
<dbReference type="AlphaFoldDB" id="A0A1C5H7R0"/>
<evidence type="ECO:0000259" key="4">
    <source>
        <dbReference type="PROSITE" id="PS50043"/>
    </source>
</evidence>
<name>A0A1C5H7R0_9ACTN</name>
<reference evidence="5 6" key="1">
    <citation type="submission" date="2016-06" db="EMBL/GenBank/DDBJ databases">
        <authorList>
            <person name="Kjaerup R.B."/>
            <person name="Dalgaard T.S."/>
            <person name="Juul-Madsen H.R."/>
        </authorList>
    </citation>
    <scope>NUCLEOTIDE SEQUENCE [LARGE SCALE GENOMIC DNA]</scope>
    <source>
        <strain evidence="5 6">DSM 45097</strain>
    </source>
</reference>
<proteinExistence type="predicted"/>
<dbReference type="SMART" id="SM00421">
    <property type="entry name" value="HTH_LUXR"/>
    <property type="match status" value="1"/>
</dbReference>
<accession>A0A1C5H7R0</accession>
<dbReference type="PROSITE" id="PS50043">
    <property type="entry name" value="HTH_LUXR_2"/>
    <property type="match status" value="1"/>
</dbReference>
<dbReference type="CDD" id="cd06170">
    <property type="entry name" value="LuxR_C_like"/>
    <property type="match status" value="1"/>
</dbReference>
<protein>
    <submittedName>
        <fullName evidence="5">Regulatory protein, luxR family</fullName>
    </submittedName>
</protein>
<dbReference type="InterPro" id="IPR000792">
    <property type="entry name" value="Tscrpt_reg_LuxR_C"/>
</dbReference>
<evidence type="ECO:0000313" key="5">
    <source>
        <dbReference type="EMBL" id="SCG42040.1"/>
    </source>
</evidence>
<evidence type="ECO:0000256" key="3">
    <source>
        <dbReference type="ARBA" id="ARBA00023163"/>
    </source>
</evidence>
<keyword evidence="1" id="KW-0805">Transcription regulation</keyword>
<gene>
    <name evidence="5" type="ORF">GA0074704_1210</name>
</gene>
<dbReference type="InterPro" id="IPR016032">
    <property type="entry name" value="Sig_transdc_resp-reg_C-effctor"/>
</dbReference>
<dbReference type="Gene3D" id="3.40.50.2300">
    <property type="match status" value="1"/>
</dbReference>
<dbReference type="Proteomes" id="UP000198210">
    <property type="component" value="Chromosome I"/>
</dbReference>
<dbReference type="PANTHER" id="PTHR44688">
    <property type="entry name" value="DNA-BINDING TRANSCRIPTIONAL ACTIVATOR DEVR_DOSR"/>
    <property type="match status" value="1"/>
</dbReference>
<dbReference type="EMBL" id="LT607751">
    <property type="protein sequence ID" value="SCG42040.1"/>
    <property type="molecule type" value="Genomic_DNA"/>
</dbReference>
<dbReference type="GO" id="GO:0003677">
    <property type="term" value="F:DNA binding"/>
    <property type="evidence" value="ECO:0007669"/>
    <property type="project" value="UniProtKB-KW"/>
</dbReference>
<dbReference type="PRINTS" id="PR00038">
    <property type="entry name" value="HTHLUXR"/>
</dbReference>
<sequence>MLTSLQIVKEVNSFEIPHSASVYCGRSFDLLVIASDDLASKGLNQLAQAALSEDTKVLLLMGRSSENLDAVTRFPCNGYLIQDDVTEEALAQAINRIVIGEVPMPAVLANRLLERARGVTTQERPHCPKLTPRERETLVLLAEGLSNKQIARRMLISQHGVKRLVANVLSKLNCSNRTLAAAVAIKHGLLEEI</sequence>
<evidence type="ECO:0000256" key="2">
    <source>
        <dbReference type="ARBA" id="ARBA00023125"/>
    </source>
</evidence>
<evidence type="ECO:0000256" key="1">
    <source>
        <dbReference type="ARBA" id="ARBA00023015"/>
    </source>
</evidence>
<dbReference type="PANTHER" id="PTHR44688:SF16">
    <property type="entry name" value="DNA-BINDING TRANSCRIPTIONAL ACTIVATOR DEVR_DOSR"/>
    <property type="match status" value="1"/>
</dbReference>
<keyword evidence="3" id="KW-0804">Transcription</keyword>
<keyword evidence="2" id="KW-0238">DNA-binding</keyword>